<dbReference type="InterPro" id="IPR013784">
    <property type="entry name" value="Carb-bd-like_fold"/>
</dbReference>
<dbReference type="PANTHER" id="PTHR22958:SF1">
    <property type="entry name" value="GLYCEROPHOSPHOCHOLINE PHOSPHODIESTERASE GPCPD1"/>
    <property type="match status" value="1"/>
</dbReference>
<dbReference type="EnsemblMetazoa" id="MDOA008810-RA">
    <property type="protein sequence ID" value="MDOA008810-PA"/>
    <property type="gene ID" value="MDOA008810"/>
</dbReference>
<protein>
    <submittedName>
        <fullName evidence="6">Glycerophosphocholine phosphodiesterase GPCPD1</fullName>
    </submittedName>
</protein>
<evidence type="ECO:0000313" key="6">
    <source>
        <dbReference type="RefSeq" id="XP_005177276.1"/>
    </source>
</evidence>
<dbReference type="eggNOG" id="KOG2421">
    <property type="taxonomic scope" value="Eukaryota"/>
</dbReference>
<keyword evidence="1" id="KW-0378">Hydrolase</keyword>
<dbReference type="PROSITE" id="PS51704">
    <property type="entry name" value="GP_PDE"/>
    <property type="match status" value="1"/>
</dbReference>
<dbReference type="SUPFAM" id="SSF51695">
    <property type="entry name" value="PLC-like phosphodiesterases"/>
    <property type="match status" value="1"/>
</dbReference>
<gene>
    <name evidence="4" type="primary">101891622</name>
    <name evidence="6" type="synonym">LOC101891622</name>
</gene>
<dbReference type="RefSeq" id="XP_005177276.1">
    <property type="nucleotide sequence ID" value="XM_005177219.3"/>
</dbReference>
<keyword evidence="5" id="KW-1185">Reference proteome</keyword>
<proteinExistence type="predicted"/>
<dbReference type="Pfam" id="PF03009">
    <property type="entry name" value="GDPD"/>
    <property type="match status" value="1"/>
</dbReference>
<dbReference type="InterPro" id="IPR017946">
    <property type="entry name" value="PLC-like_Pdiesterase_TIM-brl"/>
</dbReference>
<dbReference type="VEuPathDB" id="VectorBase:MDOA008810"/>
<reference evidence="6" key="2">
    <citation type="submission" date="2025-04" db="UniProtKB">
        <authorList>
            <consortium name="RefSeq"/>
        </authorList>
    </citation>
    <scope>IDENTIFICATION</scope>
    <source>
        <strain evidence="6">Aabys</strain>
    </source>
</reference>
<dbReference type="InterPro" id="IPR002044">
    <property type="entry name" value="CBM20"/>
</dbReference>
<dbReference type="GO" id="GO:0046475">
    <property type="term" value="P:glycerophospholipid catabolic process"/>
    <property type="evidence" value="ECO:0007669"/>
    <property type="project" value="TreeGrafter"/>
</dbReference>
<dbReference type="GeneID" id="101891622"/>
<dbReference type="Gene3D" id="2.60.40.10">
    <property type="entry name" value="Immunoglobulins"/>
    <property type="match status" value="1"/>
</dbReference>
<dbReference type="PANTHER" id="PTHR22958">
    <property type="entry name" value="GLYCEROPHOSPHORYL DIESTER PHOSPHODIESTERASE"/>
    <property type="match status" value="1"/>
</dbReference>
<evidence type="ECO:0000259" key="3">
    <source>
        <dbReference type="PROSITE" id="PS51704"/>
    </source>
</evidence>
<feature type="domain" description="GP-PDE" evidence="3">
    <location>
        <begin position="342"/>
        <end position="638"/>
    </location>
</feature>
<dbReference type="GO" id="GO:0047389">
    <property type="term" value="F:glycerophosphocholine phosphodiesterase activity"/>
    <property type="evidence" value="ECO:0007669"/>
    <property type="project" value="TreeGrafter"/>
</dbReference>
<dbReference type="GO" id="GO:2001070">
    <property type="term" value="F:starch binding"/>
    <property type="evidence" value="ECO:0007669"/>
    <property type="project" value="InterPro"/>
</dbReference>
<dbReference type="Proteomes" id="UP001652621">
    <property type="component" value="Unplaced"/>
</dbReference>
<dbReference type="Pfam" id="PF00686">
    <property type="entry name" value="CBM_20"/>
    <property type="match status" value="1"/>
</dbReference>
<name>A0A1I8MVB4_MUSDO</name>
<dbReference type="Gene3D" id="3.20.20.190">
    <property type="entry name" value="Phosphatidylinositol (PI) phosphodiesterase"/>
    <property type="match status" value="1"/>
</dbReference>
<dbReference type="VEuPathDB" id="VectorBase:MDOMA2_016541"/>
<dbReference type="KEGG" id="mde:101891622"/>
<evidence type="ECO:0000313" key="5">
    <source>
        <dbReference type="Proteomes" id="UP001652621"/>
    </source>
</evidence>
<dbReference type="STRING" id="7370.A0A1I8MVB4"/>
<evidence type="ECO:0000256" key="2">
    <source>
        <dbReference type="SAM" id="SignalP"/>
    </source>
</evidence>
<dbReference type="InterPro" id="IPR013783">
    <property type="entry name" value="Ig-like_fold"/>
</dbReference>
<dbReference type="InterPro" id="IPR030395">
    <property type="entry name" value="GP_PDE_dom"/>
</dbReference>
<evidence type="ECO:0000256" key="1">
    <source>
        <dbReference type="ARBA" id="ARBA00022801"/>
    </source>
</evidence>
<dbReference type="OrthoDB" id="1058301at2759"/>
<feature type="chain" id="PRO_5044560891" evidence="2">
    <location>
        <begin position="24"/>
        <end position="686"/>
    </location>
</feature>
<sequence>MSTAAHRWSNLGWLMCLINVCSSLVLTPTNSHELLTTNRTKRSLKCIPMIKHFEVELYEALQPGERMGLTGDHVKLGHWIVEKSLEMKQRRRNPLKWYLKIPMCSAARIYYRFFVYYKDSRGLKRIRRWEGQQHARVLEAYEMYRSRGSLKFGEAHPTAIGGGVQSERGWLRGEQVVQMKFIWPQHIRFTSFSHFIRNLEYNLKVESFPIDEPSAELNADVEIEVARFSIKNSHLRAQADLGEYYKPGQVLIYHVTVPLGFDNYYVLNIESKEGEHLGAVTISGSYFQSGEDILELPIYEKWQKQRIGWLTLPYVRIDPLPIAGEFNFRSSFHHYWPANWPTLDVAHRGMGKSFYYHSARALENTIQSFLKAYRLHSDMVELDIQLTKDYVPIVFSDCGFYTVDHRNKLSNFDMHFVYINEMTLAELRRQRVFVFLNGAMVELSHLNSDYVDEREMLFPRLEDVFKYLPSSLGLIMEVKWPQLLSSGSLEYPQSLDKNRYVDTILMISIQYSCGRPLIFSSFDADVCSMIRVKQHVFPVVLLTVGQQSPWESYADLRTRSLGSAINFVQSSEILGTAIYAGDLDQSVQEEEVDAMFQLQQVLFVWGDQLNSSAALNSLRRLEVAGVIYDHLDELLEESKRFSFFKAPEMQHIFLRQCIVAGNITASEGAPDTHSPFWPRVRTADEL</sequence>
<evidence type="ECO:0000313" key="4">
    <source>
        <dbReference type="EnsemblMetazoa" id="MDOA008810-PA"/>
    </source>
</evidence>
<dbReference type="AlphaFoldDB" id="A0A1I8MVB4"/>
<feature type="signal peptide" evidence="2">
    <location>
        <begin position="1"/>
        <end position="23"/>
    </location>
</feature>
<keyword evidence="2" id="KW-0732">Signal</keyword>
<reference evidence="4" key="1">
    <citation type="submission" date="2020-05" db="UniProtKB">
        <authorList>
            <consortium name="EnsemblMetazoa"/>
        </authorList>
    </citation>
    <scope>IDENTIFICATION</scope>
    <source>
        <strain evidence="4">Aabys</strain>
    </source>
</reference>
<dbReference type="InterPro" id="IPR051578">
    <property type="entry name" value="GDPD"/>
</dbReference>
<accession>A0A1I8MVB4</accession>
<dbReference type="SUPFAM" id="SSF49452">
    <property type="entry name" value="Starch-binding domain-like"/>
    <property type="match status" value="1"/>
</dbReference>
<organism evidence="4">
    <name type="scientific">Musca domestica</name>
    <name type="common">House fly</name>
    <dbReference type="NCBI Taxonomy" id="7370"/>
    <lineage>
        <taxon>Eukaryota</taxon>
        <taxon>Metazoa</taxon>
        <taxon>Ecdysozoa</taxon>
        <taxon>Arthropoda</taxon>
        <taxon>Hexapoda</taxon>
        <taxon>Insecta</taxon>
        <taxon>Pterygota</taxon>
        <taxon>Neoptera</taxon>
        <taxon>Endopterygota</taxon>
        <taxon>Diptera</taxon>
        <taxon>Brachycera</taxon>
        <taxon>Muscomorpha</taxon>
        <taxon>Muscoidea</taxon>
        <taxon>Muscidae</taxon>
        <taxon>Musca</taxon>
    </lineage>
</organism>